<feature type="transmembrane region" description="Helical" evidence="2">
    <location>
        <begin position="91"/>
        <end position="112"/>
    </location>
</feature>
<dbReference type="EMBL" id="LFMY01000005">
    <property type="protein sequence ID" value="OKL60500.1"/>
    <property type="molecule type" value="Genomic_DNA"/>
</dbReference>
<feature type="compositionally biased region" description="Low complexity" evidence="1">
    <location>
        <begin position="187"/>
        <end position="200"/>
    </location>
</feature>
<keyword evidence="2" id="KW-0812">Transmembrane</keyword>
<feature type="compositionally biased region" description="Pro residues" evidence="1">
    <location>
        <begin position="440"/>
        <end position="455"/>
    </location>
</feature>
<dbReference type="InterPro" id="IPR037651">
    <property type="entry name" value="Swc3"/>
</dbReference>
<dbReference type="GO" id="GO:0000812">
    <property type="term" value="C:Swr1 complex"/>
    <property type="evidence" value="ECO:0007669"/>
    <property type="project" value="InterPro"/>
</dbReference>
<evidence type="ECO:0000313" key="4">
    <source>
        <dbReference type="Proteomes" id="UP000214365"/>
    </source>
</evidence>
<feature type="transmembrane region" description="Helical" evidence="2">
    <location>
        <begin position="61"/>
        <end position="79"/>
    </location>
</feature>
<name>A0A1Q5Q971_TALAT</name>
<feature type="compositionally biased region" description="Low complexity" evidence="1">
    <location>
        <begin position="145"/>
        <end position="157"/>
    </location>
</feature>
<dbReference type="PANTHER" id="PTHR28108">
    <property type="entry name" value="SWR1-COMPLEX PROTEIN 3"/>
    <property type="match status" value="1"/>
</dbReference>
<feature type="compositionally biased region" description="Low complexity" evidence="1">
    <location>
        <begin position="402"/>
        <end position="439"/>
    </location>
</feature>
<keyword evidence="2" id="KW-1133">Transmembrane helix</keyword>
<feature type="region of interest" description="Disordered" evidence="1">
    <location>
        <begin position="145"/>
        <end position="514"/>
    </location>
</feature>
<dbReference type="AlphaFoldDB" id="A0A1Q5Q971"/>
<feature type="compositionally biased region" description="Pro residues" evidence="1">
    <location>
        <begin position="1"/>
        <end position="12"/>
    </location>
</feature>
<organism evidence="3 4">
    <name type="scientific">Talaromyces atroroseus</name>
    <dbReference type="NCBI Taxonomy" id="1441469"/>
    <lineage>
        <taxon>Eukaryota</taxon>
        <taxon>Fungi</taxon>
        <taxon>Dikarya</taxon>
        <taxon>Ascomycota</taxon>
        <taxon>Pezizomycotina</taxon>
        <taxon>Eurotiomycetes</taxon>
        <taxon>Eurotiomycetidae</taxon>
        <taxon>Eurotiales</taxon>
        <taxon>Trichocomaceae</taxon>
        <taxon>Talaromyces</taxon>
        <taxon>Talaromyces sect. Trachyspermi</taxon>
    </lineage>
</organism>
<feature type="compositionally biased region" description="Basic and acidic residues" evidence="1">
    <location>
        <begin position="210"/>
        <end position="401"/>
    </location>
</feature>
<sequence length="653" mass="72335">MDGPPPPPPPHGANPNTTEGTPKYRKSTDLPDGPYDIFIIPPHSAGSGFLYLPSLQCHRNSFIAGSLSTLLIVAVWTLIQPTVKTWVATTNATGGMGVIVLVLAVGFAGWYFGTMQNDGGANGSSANRPRPGGAAFGGGYQYGAYQNQGGPYQNGGPTPNGGPPPNSHFNSGGHYNHGGASQPPPYNNHNAQPNTNNNTEKNAKGSTPNDDPKKAEAEREKAREEARQREEAEREKAREEARRKEEAEREKAREEARRKEEAEWAKAREETRRKEAEWEKAREETRRKEEIRRKMEAYRKKREAEEAERRRQKEREAMEEELRRRKEELEKEAAAAKAAAEKEVRERAEREAAEREEKARREQAEREERVRKEAAEQEEREKKQAAEKEAAAKEAAKKEAAARFAAAKEAAAKKFAAAKEAAAKAKQSAPAHTAASAPSAAPPRTPSPRKPPPPSTRTAEEDDAYSFRPYDRPRRPYGGTSSPSVYSESSYAPSQSTARTTPPPSHRGPYTTKDPDKVIISGVYLFNNAFQKTPIAQLVSGKGTVTDGLILKITTEGLFIDDDVRGIAQREWDVKAWTLKSVEMVELRGLQIVRFSVRDAEGKRYVFILGKPEVWKVKQGLGRLRRGSQVRALSQSELPRNEGNAILTNLGYA</sequence>
<keyword evidence="2" id="KW-0472">Membrane</keyword>
<dbReference type="OrthoDB" id="5421842at2759"/>
<dbReference type="GeneID" id="31003901"/>
<dbReference type="STRING" id="1441469.A0A1Q5Q971"/>
<evidence type="ECO:0000256" key="2">
    <source>
        <dbReference type="SAM" id="Phobius"/>
    </source>
</evidence>
<proteinExistence type="predicted"/>
<comment type="caution">
    <text evidence="3">The sequence shown here is derived from an EMBL/GenBank/DDBJ whole genome shotgun (WGS) entry which is preliminary data.</text>
</comment>
<dbReference type="PANTHER" id="PTHR28108:SF1">
    <property type="entry name" value="SWR1-COMPLEX PROTEIN 3"/>
    <property type="match status" value="1"/>
</dbReference>
<dbReference type="Proteomes" id="UP000214365">
    <property type="component" value="Unassembled WGS sequence"/>
</dbReference>
<feature type="compositionally biased region" description="Low complexity" evidence="1">
    <location>
        <begin position="476"/>
        <end position="498"/>
    </location>
</feature>
<reference evidence="3 4" key="1">
    <citation type="submission" date="2015-06" db="EMBL/GenBank/DDBJ databases">
        <title>Talaromyces atroroseus IBT 11181 draft genome.</title>
        <authorList>
            <person name="Rasmussen K.B."/>
            <person name="Rasmussen S."/>
            <person name="Petersen B."/>
            <person name="Sicheritz-Ponten T."/>
            <person name="Mortensen U.H."/>
            <person name="Thrane U."/>
        </authorList>
    </citation>
    <scope>NUCLEOTIDE SEQUENCE [LARGE SCALE GENOMIC DNA]</scope>
    <source>
        <strain evidence="3 4">IBT 11181</strain>
    </source>
</reference>
<accession>A0A1Q5Q971</accession>
<feature type="region of interest" description="Disordered" evidence="1">
    <location>
        <begin position="1"/>
        <end position="27"/>
    </location>
</feature>
<dbReference type="GO" id="GO:0140849">
    <property type="term" value="F:ATP-dependent H2AZ histone chaperone activity"/>
    <property type="evidence" value="ECO:0007669"/>
    <property type="project" value="InterPro"/>
</dbReference>
<gene>
    <name evidence="3" type="ORF">UA08_04146</name>
</gene>
<protein>
    <submittedName>
        <fullName evidence="3">Uncharacterized protein</fullName>
    </submittedName>
</protein>
<keyword evidence="4" id="KW-1185">Reference proteome</keyword>
<dbReference type="RefSeq" id="XP_020120621.1">
    <property type="nucleotide sequence ID" value="XM_020266437.1"/>
</dbReference>
<feature type="region of interest" description="Disordered" evidence="1">
    <location>
        <begin position="121"/>
        <end position="140"/>
    </location>
</feature>
<evidence type="ECO:0000313" key="3">
    <source>
        <dbReference type="EMBL" id="OKL60500.1"/>
    </source>
</evidence>
<evidence type="ECO:0000256" key="1">
    <source>
        <dbReference type="SAM" id="MobiDB-lite"/>
    </source>
</evidence>